<evidence type="ECO:0000313" key="6">
    <source>
        <dbReference type="Proteomes" id="UP001610432"/>
    </source>
</evidence>
<comment type="cofactor">
    <cofactor evidence="1">
        <name>pyridoxal 5'-phosphate</name>
        <dbReference type="ChEBI" id="CHEBI:597326"/>
    </cofactor>
</comment>
<keyword evidence="6" id="KW-1185">Reference proteome</keyword>
<dbReference type="InterPro" id="IPR015424">
    <property type="entry name" value="PyrdxlP-dep_Trfase"/>
</dbReference>
<dbReference type="PANTHER" id="PTHR42735">
    <property type="match status" value="1"/>
</dbReference>
<dbReference type="EMBL" id="JBFXLQ010000037">
    <property type="protein sequence ID" value="KAL2864761.1"/>
    <property type="molecule type" value="Genomic_DNA"/>
</dbReference>
<reference evidence="5 6" key="1">
    <citation type="submission" date="2024-07" db="EMBL/GenBank/DDBJ databases">
        <title>Section-level genome sequencing and comparative genomics of Aspergillus sections Usti and Cavernicolus.</title>
        <authorList>
            <consortium name="Lawrence Berkeley National Laboratory"/>
            <person name="Nybo J.L."/>
            <person name="Vesth T.C."/>
            <person name="Theobald S."/>
            <person name="Frisvad J.C."/>
            <person name="Larsen T.O."/>
            <person name="Kjaerboelling I."/>
            <person name="Rothschild-Mancinelli K."/>
            <person name="Lyhne E.K."/>
            <person name="Kogle M.E."/>
            <person name="Barry K."/>
            <person name="Clum A."/>
            <person name="Na H."/>
            <person name="Ledsgaard L."/>
            <person name="Lin J."/>
            <person name="Lipzen A."/>
            <person name="Kuo A."/>
            <person name="Riley R."/>
            <person name="Mondo S."/>
            <person name="Labutti K."/>
            <person name="Haridas S."/>
            <person name="Pangalinan J."/>
            <person name="Salamov A.A."/>
            <person name="Simmons B.A."/>
            <person name="Magnuson J.K."/>
            <person name="Chen J."/>
            <person name="Drula E."/>
            <person name="Henrissat B."/>
            <person name="Wiebenga A."/>
            <person name="Lubbers R.J."/>
            <person name="Gomes A.C."/>
            <person name="Macurrencykelacurrency M.R."/>
            <person name="Stajich J."/>
            <person name="Grigoriev I.V."/>
            <person name="Mortensen U.H."/>
            <person name="De Vries R.P."/>
            <person name="Baker S.E."/>
            <person name="Andersen M.R."/>
        </authorList>
    </citation>
    <scope>NUCLEOTIDE SEQUENCE [LARGE SCALE GENOMIC DNA]</scope>
    <source>
        <strain evidence="5 6">CBS 449.75</strain>
    </source>
</reference>
<accession>A0ABR4LJV8</accession>
<proteinExistence type="predicted"/>
<dbReference type="SUPFAM" id="SSF53383">
    <property type="entry name" value="PLP-dependent transferases"/>
    <property type="match status" value="1"/>
</dbReference>
<comment type="caution">
    <text evidence="5">The sequence shown here is derived from an EMBL/GenBank/DDBJ whole genome shotgun (WGS) entry which is preliminary data.</text>
</comment>
<feature type="domain" description="L-tyrosine decarboxylase C-terminal" evidence="4">
    <location>
        <begin position="630"/>
        <end position="727"/>
    </location>
</feature>
<evidence type="ECO:0000256" key="1">
    <source>
        <dbReference type="ARBA" id="ARBA00001933"/>
    </source>
</evidence>
<dbReference type="InterPro" id="IPR050477">
    <property type="entry name" value="GrpII_AminoAcid_Decarb"/>
</dbReference>
<keyword evidence="5" id="KW-0808">Transferase</keyword>
<dbReference type="GeneID" id="98148521"/>
<dbReference type="GO" id="GO:0016740">
    <property type="term" value="F:transferase activity"/>
    <property type="evidence" value="ECO:0007669"/>
    <property type="project" value="UniProtKB-KW"/>
</dbReference>
<evidence type="ECO:0000256" key="2">
    <source>
        <dbReference type="ARBA" id="ARBA00022898"/>
    </source>
</evidence>
<dbReference type="InterPro" id="IPR002129">
    <property type="entry name" value="PyrdxlP-dep_de-COase"/>
</dbReference>
<dbReference type="PANTHER" id="PTHR42735:SF4">
    <property type="entry name" value="PYRIDOXAL PHOSPHATE-DEPENDENT DECARBOXYLASE FAMILY PROTEIN"/>
    <property type="match status" value="1"/>
</dbReference>
<protein>
    <submittedName>
        <fullName evidence="5">Pyridoxal phosphate-dependent transferase</fullName>
    </submittedName>
</protein>
<dbReference type="RefSeq" id="XP_070883740.1">
    <property type="nucleotide sequence ID" value="XM_071033449.1"/>
</dbReference>
<evidence type="ECO:0000259" key="4">
    <source>
        <dbReference type="Pfam" id="PF21391"/>
    </source>
</evidence>
<keyword evidence="3" id="KW-0456">Lyase</keyword>
<name>A0ABR4LJV8_9EURO</name>
<keyword evidence="2" id="KW-0663">Pyridoxal phosphate</keyword>
<dbReference type="Pfam" id="PF00282">
    <property type="entry name" value="Pyridoxal_deC"/>
    <property type="match status" value="1"/>
</dbReference>
<dbReference type="InterPro" id="IPR015421">
    <property type="entry name" value="PyrdxlP-dep_Trfase_major"/>
</dbReference>
<dbReference type="Proteomes" id="UP001610432">
    <property type="component" value="Unassembled WGS sequence"/>
</dbReference>
<dbReference type="InterPro" id="IPR049373">
    <property type="entry name" value="TyrDC_C"/>
</dbReference>
<evidence type="ECO:0000313" key="5">
    <source>
        <dbReference type="EMBL" id="KAL2864761.1"/>
    </source>
</evidence>
<dbReference type="Gene3D" id="3.40.640.10">
    <property type="entry name" value="Type I PLP-dependent aspartate aminotransferase-like (Major domain)"/>
    <property type="match status" value="2"/>
</dbReference>
<organism evidence="5 6">
    <name type="scientific">Aspergillus lucknowensis</name>
    <dbReference type="NCBI Taxonomy" id="176173"/>
    <lineage>
        <taxon>Eukaryota</taxon>
        <taxon>Fungi</taxon>
        <taxon>Dikarya</taxon>
        <taxon>Ascomycota</taxon>
        <taxon>Pezizomycotina</taxon>
        <taxon>Eurotiomycetes</taxon>
        <taxon>Eurotiomycetidae</taxon>
        <taxon>Eurotiales</taxon>
        <taxon>Aspergillaceae</taxon>
        <taxon>Aspergillus</taxon>
        <taxon>Aspergillus subgen. Nidulantes</taxon>
    </lineage>
</organism>
<sequence>MGPDQSTSSDSSQYDETVHQRVSSFFLGPRAENMDFFAQNIMSILENHAKARKAYIPHDPEFIISSIKNSEAFKDNTARIERAVKKASDLLGQHSGPYWSTRYVGHMCTDLSMPALLGYFMTMLYNPNNVVSEVSPLTTIAETRAGEQICDLFGFRKDPPGRPGQPGLRPWGHITCDGTVANLESICGKMTFDADLHHRAARNLKFYPLSLHKAIKAKALPNSLMTDFKVKPCHQKDKKAFGDLTTWEMLNLEVSTVLEIPDRLYNEFGISATALAAALNDYSIQTVGKDALEREYYVKPMKYLVANTKHYSWPKGLAVSGIGSGNLIGIDVDEDACIKVSHLRTLLQGCLDNQEAVYAVVAVMGTTEEGAVDPLDEIIQCRTEFQKQGLSFVMHCDAAWGSYFATMMTTHKRPGFGPIHGWIPEIPMRDRTARKFEMMKEADSITVDPHKAGYAPYPAGGLCYRDGRMRYLITWTTPYITRDSSIESIGIYGVEGSKPGAAAMSTWFTHQCIGLNPDGYGALLGEVSFTCARAVEQFAAQWAAMSTEQDPYKVVPLNQLPSERAGSSPTKVEEERQFIRDNILPKSNEWLRDPEHENAWDLLKKLGPDLNINAFACNFKLTDAKDGPWNTDVAEANYFNRRIVADLSIRSPSVDISKLPLILVSTEFGKKEYGQCANKFGERLGLENYDSDPTALFVLRSVIMSPFSTDGNFIETLVGEFKKVAEKNAEICRNRLRTGKDKHSFIVMGGSRDGPTYLVLRPNFHAATKRHQAILEVQLSETVNPTPEDLPILETQEEIDVSTIAAKDTFKASFRNAAGSPQIEVTVNQVLIRKDIHYSTSKEYPAGYTPFYLFGKQGNYYVDHQIDRFPNVQLSAYVSISDEDVRNVLDQGSVFLVNVTKAVDGQNVTPVSEDIMQPLPTKPDDYPEDFFFASQKTLNGTLWEASNGNQTLDVVLECVYKDSDAINRDPHEPEDAELKWIKEFEKIGEAM</sequence>
<gene>
    <name evidence="5" type="ORF">BJX67DRAFT_383395</name>
</gene>
<evidence type="ECO:0000256" key="3">
    <source>
        <dbReference type="ARBA" id="ARBA00023239"/>
    </source>
</evidence>
<dbReference type="Pfam" id="PF21391">
    <property type="entry name" value="tyr_de_CO2_C"/>
    <property type="match status" value="1"/>
</dbReference>